<feature type="transmembrane region" description="Helical" evidence="1">
    <location>
        <begin position="37"/>
        <end position="59"/>
    </location>
</feature>
<dbReference type="Gene3D" id="1.10.1760.20">
    <property type="match status" value="1"/>
</dbReference>
<keyword evidence="1" id="KW-0472">Membrane</keyword>
<proteinExistence type="predicted"/>
<accession>A0A1B8H6S0</accession>
<feature type="transmembrane region" description="Helical" evidence="1">
    <location>
        <begin position="65"/>
        <end position="92"/>
    </location>
</feature>
<reference evidence="3 4" key="1">
    <citation type="submission" date="2016-06" db="EMBL/GenBank/DDBJ databases">
        <authorList>
            <person name="Kjaerup R.B."/>
            <person name="Dalgaard T.S."/>
            <person name="Juul-Madsen H.R."/>
        </authorList>
    </citation>
    <scope>NUCLEOTIDE SEQUENCE [LARGE SCALE GENOMIC DNA]</scope>
    <source>
        <strain evidence="3 4">GCSL-Mp3</strain>
    </source>
</reference>
<dbReference type="AlphaFoldDB" id="A0A1B8H6S0"/>
<sequence>MNASQPLLSSRTLVLIVVAIAINMIGGQLSSTLKLPVFLDSIGTIICALLAGPWVAILSGLLTNLLWGLLSGPVAAAFAPVSMMIGLSAGLMARAGWFRSLPRVVVSGVVITLALTVIAVPIRTYLFAGTTGSGADFFVAYLHAVGDNLIESVAVTVIGVNLADKILSALIAWLLVRRLPQRAQRNFPHMARVR</sequence>
<dbReference type="EMBL" id="LZEX01000034">
    <property type="protein sequence ID" value="OBU04761.1"/>
    <property type="molecule type" value="Genomic_DNA"/>
</dbReference>
<keyword evidence="1" id="KW-1133">Transmembrane helix</keyword>
<feature type="transmembrane region" description="Helical" evidence="1">
    <location>
        <begin position="148"/>
        <end position="176"/>
    </location>
</feature>
<dbReference type="STRING" id="368603.AYY16_02545"/>
<feature type="transmembrane region" description="Helical" evidence="1">
    <location>
        <begin position="6"/>
        <end position="25"/>
    </location>
</feature>
<dbReference type="Proteomes" id="UP000092247">
    <property type="component" value="Unassembled WGS sequence"/>
</dbReference>
<dbReference type="RefSeq" id="WP_067361681.1">
    <property type="nucleotide sequence ID" value="NZ_BAAAFS010000001.1"/>
</dbReference>
<evidence type="ECO:0000313" key="3">
    <source>
        <dbReference type="EMBL" id="OBU04761.1"/>
    </source>
</evidence>
<evidence type="ECO:0000256" key="1">
    <source>
        <dbReference type="SAM" id="Phobius"/>
    </source>
</evidence>
<evidence type="ECO:0000313" key="4">
    <source>
        <dbReference type="Proteomes" id="UP000092247"/>
    </source>
</evidence>
<protein>
    <submittedName>
        <fullName evidence="3">ECF transporter S component</fullName>
    </submittedName>
</protein>
<dbReference type="EMBL" id="VXKB01000001">
    <property type="protein sequence ID" value="KAA8717482.1"/>
    <property type="molecule type" value="Genomic_DNA"/>
</dbReference>
<dbReference type="Pfam" id="PF12822">
    <property type="entry name" value="ECF_trnsprt"/>
    <property type="match status" value="1"/>
</dbReference>
<reference evidence="2 5" key="2">
    <citation type="submission" date="2019-09" db="EMBL/GenBank/DDBJ databases">
        <title>Draft genome sequence of various Type strains from the CCUG.</title>
        <authorList>
            <person name="Pineiro-Iglesias B."/>
            <person name="Tunovic T."/>
            <person name="Unosson C."/>
            <person name="Inganas E."/>
            <person name="Ohlen M."/>
            <person name="Cardew S."/>
            <person name="Jensie-Markopoulos S."/>
            <person name="Salva-Serra F."/>
            <person name="Jaen-Luchoro D."/>
            <person name="Karlsson R."/>
            <person name="Svensson-Stadler L."/>
            <person name="Chun J."/>
            <person name="Moore E."/>
        </authorList>
    </citation>
    <scope>NUCLEOTIDE SEQUENCE [LARGE SCALE GENOMIC DNA]</scope>
    <source>
        <strain evidence="2 5">CCUG 53682T</strain>
    </source>
</reference>
<dbReference type="GO" id="GO:0022857">
    <property type="term" value="F:transmembrane transporter activity"/>
    <property type="evidence" value="ECO:0007669"/>
    <property type="project" value="InterPro"/>
</dbReference>
<name>A0A1B8H6S0_9GAMM</name>
<dbReference type="InterPro" id="IPR024529">
    <property type="entry name" value="ECF_trnsprt_substrate-spec"/>
</dbReference>
<evidence type="ECO:0000313" key="5">
    <source>
        <dbReference type="Proteomes" id="UP000322181"/>
    </source>
</evidence>
<comment type="caution">
    <text evidence="3">The sequence shown here is derived from an EMBL/GenBank/DDBJ whole genome shotgun (WGS) entry which is preliminary data.</text>
</comment>
<dbReference type="OrthoDB" id="9766854at2"/>
<evidence type="ECO:0000313" key="2">
    <source>
        <dbReference type="EMBL" id="KAA8717482.1"/>
    </source>
</evidence>
<gene>
    <name evidence="3" type="ORF">AYY17_07605</name>
    <name evidence="2" type="ORF">F4V73_06480</name>
</gene>
<keyword evidence="1" id="KW-0812">Transmembrane</keyword>
<organism evidence="3 4">
    <name type="scientific">Morganella psychrotolerans</name>
    <dbReference type="NCBI Taxonomy" id="368603"/>
    <lineage>
        <taxon>Bacteria</taxon>
        <taxon>Pseudomonadati</taxon>
        <taxon>Pseudomonadota</taxon>
        <taxon>Gammaproteobacteria</taxon>
        <taxon>Enterobacterales</taxon>
        <taxon>Morganellaceae</taxon>
        <taxon>Morganella</taxon>
    </lineage>
</organism>
<dbReference type="Proteomes" id="UP000322181">
    <property type="component" value="Unassembled WGS sequence"/>
</dbReference>
<feature type="transmembrane region" description="Helical" evidence="1">
    <location>
        <begin position="104"/>
        <end position="128"/>
    </location>
</feature>